<evidence type="ECO:0000313" key="2">
    <source>
        <dbReference type="EMBL" id="TQW00476.1"/>
    </source>
</evidence>
<proteinExistence type="predicted"/>
<protein>
    <submittedName>
        <fullName evidence="2">Uncharacterized protein</fullName>
    </submittedName>
</protein>
<gene>
    <name evidence="2" type="ORF">IF1G_00407</name>
</gene>
<sequence length="223" mass="24424">MRISINRVRRVDLRCPEGGPPCGRTGPCRESSATYVQDIGLDARNARGEEKSTDSSGTAEKGQTESTGQQVSLIHLSRRPRRFAKCSRLIQRQPESKIQHPSSRRCHEVEPLIESARRVCALVLSHQDRNIYLRAEHSLAGPAVKVGLVLVPGNKVLASLSRHTSFANHAGRVVLGIGASRNRPLRLYVRLNRGGGICGRNVLGTISALELGAAERSLSERNR</sequence>
<comment type="caution">
    <text evidence="2">The sequence shown here is derived from an EMBL/GenBank/DDBJ whole genome shotgun (WGS) entry which is preliminary data.</text>
</comment>
<name>A0A545VFI7_9HYPO</name>
<evidence type="ECO:0000256" key="1">
    <source>
        <dbReference type="SAM" id="MobiDB-lite"/>
    </source>
</evidence>
<keyword evidence="3" id="KW-1185">Reference proteome</keyword>
<evidence type="ECO:0000313" key="3">
    <source>
        <dbReference type="Proteomes" id="UP000315783"/>
    </source>
</evidence>
<reference evidence="2 3" key="1">
    <citation type="journal article" date="2019" name="Appl. Microbiol. Biotechnol.">
        <title>Genome sequence of Isaria javanica and comparative genome analysis insights into family S53 peptidase evolution in fungal entomopathogens.</title>
        <authorList>
            <person name="Lin R."/>
            <person name="Zhang X."/>
            <person name="Xin B."/>
            <person name="Zou M."/>
            <person name="Gao Y."/>
            <person name="Qin F."/>
            <person name="Hu Q."/>
            <person name="Xie B."/>
            <person name="Cheng X."/>
        </authorList>
    </citation>
    <scope>NUCLEOTIDE SEQUENCE [LARGE SCALE GENOMIC DNA]</scope>
    <source>
        <strain evidence="2 3">IJ1G</strain>
    </source>
</reference>
<feature type="compositionally biased region" description="Basic and acidic residues" evidence="1">
    <location>
        <begin position="44"/>
        <end position="53"/>
    </location>
</feature>
<feature type="region of interest" description="Disordered" evidence="1">
    <location>
        <begin position="44"/>
        <end position="72"/>
    </location>
</feature>
<dbReference type="EMBL" id="SPUK01000001">
    <property type="protein sequence ID" value="TQW00476.1"/>
    <property type="molecule type" value="Genomic_DNA"/>
</dbReference>
<dbReference type="AlphaFoldDB" id="A0A545VFI7"/>
<organism evidence="2 3">
    <name type="scientific">Cordyceps javanica</name>
    <dbReference type="NCBI Taxonomy" id="43265"/>
    <lineage>
        <taxon>Eukaryota</taxon>
        <taxon>Fungi</taxon>
        <taxon>Dikarya</taxon>
        <taxon>Ascomycota</taxon>
        <taxon>Pezizomycotina</taxon>
        <taxon>Sordariomycetes</taxon>
        <taxon>Hypocreomycetidae</taxon>
        <taxon>Hypocreales</taxon>
        <taxon>Cordycipitaceae</taxon>
        <taxon>Cordyceps</taxon>
    </lineage>
</organism>
<accession>A0A545VFI7</accession>
<dbReference type="Proteomes" id="UP000315783">
    <property type="component" value="Unassembled WGS sequence"/>
</dbReference>